<evidence type="ECO:0000256" key="3">
    <source>
        <dbReference type="ARBA" id="ARBA00022777"/>
    </source>
</evidence>
<dbReference type="PANTHER" id="PTHR37419">
    <property type="entry name" value="SERINE/THREONINE-PROTEIN KINASE TOXIN HIPA"/>
    <property type="match status" value="1"/>
</dbReference>
<name>A0ABT5JHT6_RHOTP</name>
<accession>A0ABT5JHT6</accession>
<evidence type="ECO:0000313" key="6">
    <source>
        <dbReference type="Proteomes" id="UP001165652"/>
    </source>
</evidence>
<feature type="domain" description="HipA-like C-terminal" evidence="4">
    <location>
        <begin position="7"/>
        <end position="217"/>
    </location>
</feature>
<protein>
    <submittedName>
        <fullName evidence="5">HipA domain-containing protein</fullName>
    </submittedName>
</protein>
<comment type="caution">
    <text evidence="5">The sequence shown here is derived from an EMBL/GenBank/DDBJ whole genome shotgun (WGS) entry which is preliminary data.</text>
</comment>
<evidence type="ECO:0000256" key="1">
    <source>
        <dbReference type="ARBA" id="ARBA00010164"/>
    </source>
</evidence>
<comment type="similarity">
    <text evidence="1">Belongs to the HipA Ser/Thr kinase family.</text>
</comment>
<keyword evidence="3" id="KW-0418">Kinase</keyword>
<dbReference type="Gene3D" id="1.10.1070.20">
    <property type="match status" value="1"/>
</dbReference>
<dbReference type="InterPro" id="IPR012893">
    <property type="entry name" value="HipA-like_C"/>
</dbReference>
<keyword evidence="2" id="KW-0808">Transferase</keyword>
<evidence type="ECO:0000259" key="4">
    <source>
        <dbReference type="Pfam" id="PF07804"/>
    </source>
</evidence>
<gene>
    <name evidence="5" type="ORF">PQJ73_26695</name>
</gene>
<sequence length="251" mass="26991">LLIAPGSSLGGARPKASVRESDGHLAIAKFAHRDDSIDIVLWEAVALGLAARAGVTVPGWRVVPVGDKAALLLRRFDRTAGGRIPFVSAMSMLGAADNEPHSYLEIAEALRRNGAAPKADLVQLWRRIVLNVLISNTDDHLRNHGFLYEGPKGWRLSPAYDMNPVPVDIRPRVLATSIDPDDPSASLQLAMDHAAYFGLKAGEARTIAAEVAAAVREWRQVAERMGLAQAAIDRMASAFDHDDLRLAKAGG</sequence>
<reference evidence="5" key="1">
    <citation type="journal article" date="2023" name="Microbiol Resour">
        <title>Genome Sequences of Rhodoplanes serenus and Two Thermotolerant Strains, Rhodoplanes tepidamans and 'Rhodoplanes cryptolactis,' Further Refine the Genus.</title>
        <authorList>
            <person name="Rayyan A.A."/>
            <person name="Kyndt J.A."/>
        </authorList>
    </citation>
    <scope>NUCLEOTIDE SEQUENCE</scope>
    <source>
        <strain evidence="5">DSM 9987</strain>
    </source>
</reference>
<proteinExistence type="inferred from homology"/>
<dbReference type="PANTHER" id="PTHR37419:SF8">
    <property type="entry name" value="TOXIN YJJJ"/>
    <property type="match status" value="1"/>
</dbReference>
<dbReference type="Pfam" id="PF07804">
    <property type="entry name" value="HipA_C"/>
    <property type="match status" value="1"/>
</dbReference>
<dbReference type="InterPro" id="IPR052028">
    <property type="entry name" value="HipA_Ser/Thr_kinase"/>
</dbReference>
<keyword evidence="6" id="KW-1185">Reference proteome</keyword>
<evidence type="ECO:0000313" key="5">
    <source>
        <dbReference type="EMBL" id="MDC7789285.1"/>
    </source>
</evidence>
<organism evidence="5 6">
    <name type="scientific">Rhodoplanes tepidamans</name>
    <name type="common">Rhodoplanes cryptolactis</name>
    <dbReference type="NCBI Taxonomy" id="200616"/>
    <lineage>
        <taxon>Bacteria</taxon>
        <taxon>Pseudomonadati</taxon>
        <taxon>Pseudomonadota</taxon>
        <taxon>Alphaproteobacteria</taxon>
        <taxon>Hyphomicrobiales</taxon>
        <taxon>Nitrobacteraceae</taxon>
        <taxon>Rhodoplanes</taxon>
    </lineage>
</organism>
<dbReference type="RefSeq" id="WP_272780109.1">
    <property type="nucleotide sequence ID" value="NZ_JAQQLI010000066.1"/>
</dbReference>
<reference evidence="5" key="2">
    <citation type="submission" date="2023-02" db="EMBL/GenBank/DDBJ databases">
        <authorList>
            <person name="Rayyan A."/>
            <person name="Meyer T."/>
            <person name="Kyndt J.A."/>
        </authorList>
    </citation>
    <scope>NUCLEOTIDE SEQUENCE</scope>
    <source>
        <strain evidence="5">DSM 9987</strain>
    </source>
</reference>
<dbReference type="Proteomes" id="UP001165652">
    <property type="component" value="Unassembled WGS sequence"/>
</dbReference>
<feature type="non-terminal residue" evidence="5">
    <location>
        <position position="1"/>
    </location>
</feature>
<evidence type="ECO:0000256" key="2">
    <source>
        <dbReference type="ARBA" id="ARBA00022679"/>
    </source>
</evidence>
<dbReference type="EMBL" id="JAQQLI010000066">
    <property type="protein sequence ID" value="MDC7789285.1"/>
    <property type="molecule type" value="Genomic_DNA"/>
</dbReference>